<evidence type="ECO:0000313" key="6">
    <source>
        <dbReference type="EMBL" id="PZX44108.1"/>
    </source>
</evidence>
<dbReference type="RefSeq" id="WP_015361948.1">
    <property type="nucleotide sequence ID" value="NZ_QKZR01000001.1"/>
</dbReference>
<accession>A0ABX5Q213</accession>
<evidence type="ECO:0000256" key="5">
    <source>
        <dbReference type="ARBA" id="ARBA00022801"/>
    </source>
</evidence>
<dbReference type="Pfam" id="PF01934">
    <property type="entry name" value="HepT-like"/>
    <property type="match status" value="1"/>
</dbReference>
<evidence type="ECO:0000256" key="3">
    <source>
        <dbReference type="ARBA" id="ARBA00022722"/>
    </source>
</evidence>
<protein>
    <submittedName>
        <fullName evidence="6">Uncharacterized protein with HEPN domain</fullName>
    </submittedName>
</protein>
<comment type="caution">
    <text evidence="6">The sequence shown here is derived from an EMBL/GenBank/DDBJ whole genome shotgun (WGS) entry which is preliminary data.</text>
</comment>
<keyword evidence="1" id="KW-0597">Phosphoprotein</keyword>
<keyword evidence="4" id="KW-0547">Nucleotide-binding</keyword>
<sequence>MSSDFHKLQSALKSILKIEYYTKDVTFEEFIDNEEKADATLIHFVNLGERLSSLSEGFQKQHEQLPYSESRQMRNFIAHQYDAIHKVTIWETIQNELPKLKNEIQKLLQEINESK</sequence>
<dbReference type="InterPro" id="IPR008201">
    <property type="entry name" value="HepT-like"/>
</dbReference>
<reference evidence="6 7" key="1">
    <citation type="submission" date="2018-06" db="EMBL/GenBank/DDBJ databases">
        <title>Genomic Encyclopedia of Archaeal and Bacterial Type Strains, Phase II (KMG-II): from individual species to whole genera.</title>
        <authorList>
            <person name="Goeker M."/>
        </authorList>
    </citation>
    <scope>NUCLEOTIDE SEQUENCE [LARGE SCALE GENOMIC DNA]</scope>
    <source>
        <strain evidence="6 7">DSM 17205</strain>
    </source>
</reference>
<evidence type="ECO:0000256" key="4">
    <source>
        <dbReference type="ARBA" id="ARBA00022741"/>
    </source>
</evidence>
<evidence type="ECO:0000256" key="2">
    <source>
        <dbReference type="ARBA" id="ARBA00022649"/>
    </source>
</evidence>
<dbReference type="Proteomes" id="UP000248584">
    <property type="component" value="Unassembled WGS sequence"/>
</dbReference>
<keyword evidence="2" id="KW-1277">Toxin-antitoxin system</keyword>
<name>A0ABX5Q213_9FLAO</name>
<keyword evidence="3" id="KW-0540">Nuclease</keyword>
<organism evidence="6 7">
    <name type="scientific">Nonlabens dokdonensis</name>
    <dbReference type="NCBI Taxonomy" id="328515"/>
    <lineage>
        <taxon>Bacteria</taxon>
        <taxon>Pseudomonadati</taxon>
        <taxon>Bacteroidota</taxon>
        <taxon>Flavobacteriia</taxon>
        <taxon>Flavobacteriales</taxon>
        <taxon>Flavobacteriaceae</taxon>
        <taxon>Nonlabens</taxon>
    </lineage>
</organism>
<keyword evidence="5" id="KW-0378">Hydrolase</keyword>
<dbReference type="InterPro" id="IPR051813">
    <property type="entry name" value="HepT_RNase_toxin"/>
</dbReference>
<dbReference type="EMBL" id="QKZR01000001">
    <property type="protein sequence ID" value="PZX44108.1"/>
    <property type="molecule type" value="Genomic_DNA"/>
</dbReference>
<evidence type="ECO:0000256" key="1">
    <source>
        <dbReference type="ARBA" id="ARBA00022553"/>
    </source>
</evidence>
<evidence type="ECO:0000313" key="7">
    <source>
        <dbReference type="Proteomes" id="UP000248584"/>
    </source>
</evidence>
<dbReference type="PANTHER" id="PTHR34139:SF1">
    <property type="entry name" value="RNASE MJ1380-RELATED"/>
    <property type="match status" value="1"/>
</dbReference>
<proteinExistence type="predicted"/>
<gene>
    <name evidence="6" type="ORF">LX97_01117</name>
</gene>
<keyword evidence="7" id="KW-1185">Reference proteome</keyword>
<dbReference type="PANTHER" id="PTHR34139">
    <property type="entry name" value="UPF0331 PROTEIN MJ0127"/>
    <property type="match status" value="1"/>
</dbReference>